<proteinExistence type="predicted"/>
<organism evidence="1 2">
    <name type="scientific">Portunus trituberculatus</name>
    <name type="common">Swimming crab</name>
    <name type="synonym">Neptunus trituberculatus</name>
    <dbReference type="NCBI Taxonomy" id="210409"/>
    <lineage>
        <taxon>Eukaryota</taxon>
        <taxon>Metazoa</taxon>
        <taxon>Ecdysozoa</taxon>
        <taxon>Arthropoda</taxon>
        <taxon>Crustacea</taxon>
        <taxon>Multicrustacea</taxon>
        <taxon>Malacostraca</taxon>
        <taxon>Eumalacostraca</taxon>
        <taxon>Eucarida</taxon>
        <taxon>Decapoda</taxon>
        <taxon>Pleocyemata</taxon>
        <taxon>Brachyura</taxon>
        <taxon>Eubrachyura</taxon>
        <taxon>Portunoidea</taxon>
        <taxon>Portunidae</taxon>
        <taxon>Portuninae</taxon>
        <taxon>Portunus</taxon>
    </lineage>
</organism>
<dbReference type="Proteomes" id="UP000324222">
    <property type="component" value="Unassembled WGS sequence"/>
</dbReference>
<evidence type="ECO:0000313" key="2">
    <source>
        <dbReference type="Proteomes" id="UP000324222"/>
    </source>
</evidence>
<dbReference type="AlphaFoldDB" id="A0A5B7IJU0"/>
<protein>
    <submittedName>
        <fullName evidence="1">Uncharacterized protein</fullName>
    </submittedName>
</protein>
<accession>A0A5B7IJU0</accession>
<name>A0A5B7IJU0_PORTR</name>
<reference evidence="1 2" key="1">
    <citation type="submission" date="2019-05" db="EMBL/GenBank/DDBJ databases">
        <title>Another draft genome of Portunus trituberculatus and its Hox gene families provides insights of decapod evolution.</title>
        <authorList>
            <person name="Jeong J.-H."/>
            <person name="Song I."/>
            <person name="Kim S."/>
            <person name="Choi T."/>
            <person name="Kim D."/>
            <person name="Ryu S."/>
            <person name="Kim W."/>
        </authorList>
    </citation>
    <scope>NUCLEOTIDE SEQUENCE [LARGE SCALE GENOMIC DNA]</scope>
    <source>
        <tissue evidence="1">Muscle</tissue>
    </source>
</reference>
<evidence type="ECO:0000313" key="1">
    <source>
        <dbReference type="EMBL" id="MPC85691.1"/>
    </source>
</evidence>
<dbReference type="EMBL" id="VSRR010069257">
    <property type="protein sequence ID" value="MPC85691.1"/>
    <property type="molecule type" value="Genomic_DNA"/>
</dbReference>
<comment type="caution">
    <text evidence="1">The sequence shown here is derived from an EMBL/GenBank/DDBJ whole genome shotgun (WGS) entry which is preliminary data.</text>
</comment>
<gene>
    <name evidence="1" type="ORF">E2C01_080475</name>
</gene>
<keyword evidence="2" id="KW-1185">Reference proteome</keyword>
<sequence>MSSFFSTLPLYLPFYPVSLTYLYSLDPASTSVTPSQLPSLPPRLEEHQTLPAIMSHTLPSAASLQQKGTS</sequence>